<dbReference type="InterPro" id="IPR010994">
    <property type="entry name" value="RuvA_2-like"/>
</dbReference>
<evidence type="ECO:0000256" key="1">
    <source>
        <dbReference type="SAM" id="SignalP"/>
    </source>
</evidence>
<name>A7GZA8_CAMC5</name>
<dbReference type="PANTHER" id="PTHR21180:SF32">
    <property type="entry name" value="ENDONUCLEASE_EXONUCLEASE_PHOSPHATASE FAMILY DOMAIN-CONTAINING PROTEIN 1"/>
    <property type="match status" value="1"/>
</dbReference>
<dbReference type="Gene3D" id="1.10.150.280">
    <property type="entry name" value="AF1531-like domain"/>
    <property type="match status" value="1"/>
</dbReference>
<evidence type="ECO:0000313" key="2">
    <source>
        <dbReference type="EMBL" id="EAU00406.1"/>
    </source>
</evidence>
<feature type="signal peptide" evidence="1">
    <location>
        <begin position="1"/>
        <end position="19"/>
    </location>
</feature>
<dbReference type="KEGG" id="ccv:CCV52592_0682"/>
<dbReference type="RefSeq" id="WP_009651127.1">
    <property type="nucleotide sequence ID" value="NC_009715.2"/>
</dbReference>
<dbReference type="OrthoDB" id="5373215at2"/>
<dbReference type="GO" id="GO:0015627">
    <property type="term" value="C:type II protein secretion system complex"/>
    <property type="evidence" value="ECO:0007669"/>
    <property type="project" value="TreeGrafter"/>
</dbReference>
<dbReference type="Proteomes" id="UP000006380">
    <property type="component" value="Chromosome"/>
</dbReference>
<protein>
    <submittedName>
        <fullName evidence="2">ComE family competence protein</fullName>
    </submittedName>
</protein>
<gene>
    <name evidence="2" type="ORF">CCV52592_0682</name>
</gene>
<evidence type="ECO:0000313" key="3">
    <source>
        <dbReference type="Proteomes" id="UP000006380"/>
    </source>
</evidence>
<proteinExistence type="predicted"/>
<dbReference type="AlphaFoldDB" id="A7GZA8"/>
<accession>A7GZA8</accession>
<dbReference type="InterPro" id="IPR051675">
    <property type="entry name" value="Endo/Exo/Phosphatase_dom_1"/>
</dbReference>
<feature type="chain" id="PRO_5002706938" evidence="1">
    <location>
        <begin position="20"/>
        <end position="92"/>
    </location>
</feature>
<organism evidence="2 3">
    <name type="scientific">Campylobacter curvus (strain 525.92)</name>
    <dbReference type="NCBI Taxonomy" id="360105"/>
    <lineage>
        <taxon>Bacteria</taxon>
        <taxon>Pseudomonadati</taxon>
        <taxon>Campylobacterota</taxon>
        <taxon>Epsilonproteobacteria</taxon>
        <taxon>Campylobacterales</taxon>
        <taxon>Campylobacteraceae</taxon>
        <taxon>Campylobacter</taxon>
    </lineage>
</organism>
<sequence length="92" mass="10408">MKFFRILLALACGINFTLASVDINKADKKELIELGFNKSQAMNIIKYRKAHPFKSTDELTKVKGVNFSQVQKIKDKISVTKARKPAKPKAKK</sequence>
<keyword evidence="3" id="KW-1185">Reference proteome</keyword>
<dbReference type="SUPFAM" id="SSF47781">
    <property type="entry name" value="RuvA domain 2-like"/>
    <property type="match status" value="1"/>
</dbReference>
<dbReference type="HOGENOM" id="CLU_052011_4_2_7"/>
<dbReference type="PANTHER" id="PTHR21180">
    <property type="entry name" value="ENDONUCLEASE/EXONUCLEASE/PHOSPHATASE FAMILY DOMAIN-CONTAINING PROTEIN 1"/>
    <property type="match status" value="1"/>
</dbReference>
<dbReference type="EMBL" id="CP000767">
    <property type="protein sequence ID" value="EAU00406.1"/>
    <property type="molecule type" value="Genomic_DNA"/>
</dbReference>
<dbReference type="GO" id="GO:0015628">
    <property type="term" value="P:protein secretion by the type II secretion system"/>
    <property type="evidence" value="ECO:0007669"/>
    <property type="project" value="TreeGrafter"/>
</dbReference>
<reference evidence="2" key="1">
    <citation type="submission" date="2016-07" db="EMBL/GenBank/DDBJ databases">
        <title>Comparative genomics of the Campylobacter concisus group.</title>
        <authorList>
            <person name="Miller W.G."/>
            <person name="Yee E."/>
            <person name="Chapman M.H."/>
            <person name="Huynh S."/>
            <person name="Bono J.L."/>
            <person name="On S.L.W."/>
            <person name="StLeger J."/>
            <person name="Foster G."/>
            <person name="Parker C.T."/>
        </authorList>
    </citation>
    <scope>NUCLEOTIDE SEQUENCE</scope>
    <source>
        <strain evidence="2">525.92</strain>
    </source>
</reference>
<dbReference type="STRING" id="360105.CCV52592_0682"/>
<dbReference type="Pfam" id="PF12836">
    <property type="entry name" value="HHH_3"/>
    <property type="match status" value="1"/>
</dbReference>
<keyword evidence="1" id="KW-0732">Signal</keyword>